<proteinExistence type="predicted"/>
<dbReference type="AlphaFoldDB" id="A0A810BHT8"/>
<organism evidence="1">
    <name type="scientific">Bradyrhizobium diazoefficiens</name>
    <dbReference type="NCBI Taxonomy" id="1355477"/>
    <lineage>
        <taxon>Bacteria</taxon>
        <taxon>Pseudomonadati</taxon>
        <taxon>Pseudomonadota</taxon>
        <taxon>Alphaproteobacteria</taxon>
        <taxon>Hyphomicrobiales</taxon>
        <taxon>Nitrobacteraceae</taxon>
        <taxon>Bradyrhizobium</taxon>
    </lineage>
</organism>
<evidence type="ECO:0000313" key="1">
    <source>
        <dbReference type="EMBL" id="BCE75554.1"/>
    </source>
</evidence>
<name>A0A810BHT8_9BRAD</name>
<accession>A0A810BHT8</accession>
<reference evidence="1" key="1">
    <citation type="submission" date="2020-05" db="EMBL/GenBank/DDBJ databases">
        <title>Complete genome sequence of Bradyrhizobium diazoefficiens XF8 isolated from soybean nodule.</title>
        <authorList>
            <person name="Noda R."/>
            <person name="Kakizaki K."/>
            <person name="Minamisawa K."/>
        </authorList>
    </citation>
    <scope>NUCLEOTIDE SEQUENCE</scope>
    <source>
        <strain evidence="1">XF8</strain>
    </source>
</reference>
<gene>
    <name evidence="1" type="ORF">XF8B_56650</name>
</gene>
<protein>
    <submittedName>
        <fullName evidence="1">Uncharacterized protein</fullName>
    </submittedName>
</protein>
<dbReference type="EMBL" id="AP023097">
    <property type="protein sequence ID" value="BCE75554.1"/>
    <property type="molecule type" value="Genomic_DNA"/>
</dbReference>
<sequence>MTLPPQREAFWTQPAFNGPKMNKLRVLTIWTACVSSIWAPLAAKASELPNYPVEKWCDQVARAGGTRSELIYGGCIDQEQSAYDHLKGAWGGVPPQTQKWCDQVARSGSGGSYLILNGCVDQEDAARQQNSTRRFQR</sequence>